<dbReference type="EMBL" id="FNVO01000012">
    <property type="protein sequence ID" value="SEG79579.1"/>
    <property type="molecule type" value="Genomic_DNA"/>
</dbReference>
<evidence type="ECO:0008006" key="3">
    <source>
        <dbReference type="Google" id="ProtNLM"/>
    </source>
</evidence>
<sequence>MSTIAPGLAGTTVTAAGTTGTRATLRLLLESYARSAPPRSIAVVGNAPLSPDEVRAATIDSADLVLRMTTFGLDAPGGPPTVGRRCDVVVLHRGITPSPFTFADYTGRLYLLFEQGRPFGERQPLRPWWPADLGVVPVSNYEFTRPLNDLLGLDSRERVWATAGTLATFLCTELFPAATTYLTGVSLIDEPDQTTFEHHWGDAVRVTPEHRLRTESALLKQWIADGRIRFLP</sequence>
<name>A0A1H6D2I9_9ACTN</name>
<dbReference type="AlphaFoldDB" id="A0A1H6D2I9"/>
<protein>
    <recommendedName>
        <fullName evidence="3">Glycosyltransferase family 29 (Sialyltransferase)</fullName>
    </recommendedName>
</protein>
<dbReference type="Proteomes" id="UP000236723">
    <property type="component" value="Unassembled WGS sequence"/>
</dbReference>
<reference evidence="2" key="1">
    <citation type="submission" date="2016-10" db="EMBL/GenBank/DDBJ databases">
        <authorList>
            <person name="Varghese N."/>
            <person name="Submissions S."/>
        </authorList>
    </citation>
    <scope>NUCLEOTIDE SEQUENCE [LARGE SCALE GENOMIC DNA]</scope>
    <source>
        <strain evidence="2">DSM 43163</strain>
    </source>
</reference>
<keyword evidence="2" id="KW-1185">Reference proteome</keyword>
<dbReference type="RefSeq" id="WP_200827457.1">
    <property type="nucleotide sequence ID" value="NZ_FNVO01000012.1"/>
</dbReference>
<organism evidence="1 2">
    <name type="scientific">Thermomonospora echinospora</name>
    <dbReference type="NCBI Taxonomy" id="1992"/>
    <lineage>
        <taxon>Bacteria</taxon>
        <taxon>Bacillati</taxon>
        <taxon>Actinomycetota</taxon>
        <taxon>Actinomycetes</taxon>
        <taxon>Streptosporangiales</taxon>
        <taxon>Thermomonosporaceae</taxon>
        <taxon>Thermomonospora</taxon>
    </lineage>
</organism>
<dbReference type="InterPro" id="IPR038578">
    <property type="entry name" value="GT29-like_sf"/>
</dbReference>
<dbReference type="Gene3D" id="3.90.1480.20">
    <property type="entry name" value="Glycosyl transferase family 29"/>
    <property type="match status" value="1"/>
</dbReference>
<proteinExistence type="predicted"/>
<evidence type="ECO:0000313" key="2">
    <source>
        <dbReference type="Proteomes" id="UP000236723"/>
    </source>
</evidence>
<evidence type="ECO:0000313" key="1">
    <source>
        <dbReference type="EMBL" id="SEG79579.1"/>
    </source>
</evidence>
<gene>
    <name evidence="1" type="ORF">SAMN04489712_112240</name>
</gene>
<accession>A0A1H6D2I9</accession>